<sequence>MAPGTYLVHLRVANWNGVRPLHEVWTVTVHTRTLQVAPDLGDRLMAAVAAGNLQAAWFDGAIDLRPALSVSNDLLLQRQIRSRNALAAENEAFLASRRLSVEQVHQRRTQALESRIATLRARGRERMVPLFEAQQQREDNRYAGLLQDIMARSTAMLSTEDLAVCVREVQ</sequence>
<evidence type="ECO:0000313" key="1">
    <source>
        <dbReference type="EMBL" id="SBT68532.1"/>
    </source>
</evidence>
<keyword evidence="2" id="KW-1185">Reference proteome</keyword>
<dbReference type="EMBL" id="FLRH01000004">
    <property type="protein sequence ID" value="SBT68532.1"/>
    <property type="molecule type" value="Genomic_DNA"/>
</dbReference>
<reference evidence="2" key="1">
    <citation type="submission" date="2016-06" db="EMBL/GenBank/DDBJ databases">
        <authorList>
            <person name="Varghese N."/>
            <person name="Submissions Spin"/>
        </authorList>
    </citation>
    <scope>NUCLEOTIDE SEQUENCE [LARGE SCALE GENOMIC DNA]</scope>
    <source>
        <strain evidence="2">DSM 45794</strain>
    </source>
</reference>
<protein>
    <submittedName>
        <fullName evidence="1">Uncharacterized protein</fullName>
    </submittedName>
</protein>
<dbReference type="Proteomes" id="UP000199558">
    <property type="component" value="Unassembled WGS sequence"/>
</dbReference>
<dbReference type="AlphaFoldDB" id="A0A1A9BI30"/>
<accession>A0A1A9BI30</accession>
<organism evidence="1 2">
    <name type="scientific">Micromonospora sediminicola</name>
    <dbReference type="NCBI Taxonomy" id="946078"/>
    <lineage>
        <taxon>Bacteria</taxon>
        <taxon>Bacillati</taxon>
        <taxon>Actinomycetota</taxon>
        <taxon>Actinomycetes</taxon>
        <taxon>Micromonosporales</taxon>
        <taxon>Micromonosporaceae</taxon>
        <taxon>Micromonospora</taxon>
    </lineage>
</organism>
<name>A0A1A9BI30_9ACTN</name>
<evidence type="ECO:0000313" key="2">
    <source>
        <dbReference type="Proteomes" id="UP000199558"/>
    </source>
</evidence>
<gene>
    <name evidence="1" type="ORF">GA0070622_5636</name>
</gene>
<proteinExistence type="predicted"/>